<keyword evidence="4" id="KW-0479">Metal-binding</keyword>
<dbReference type="PANTHER" id="PTHR12001">
    <property type="entry name" value="GERANYLGERANYL PYROPHOSPHATE SYNTHASE"/>
    <property type="match status" value="1"/>
</dbReference>
<dbReference type="EMBL" id="JAGTXO010000054">
    <property type="protein sequence ID" value="KAG8458304.1"/>
    <property type="molecule type" value="Genomic_DNA"/>
</dbReference>
<dbReference type="InterPro" id="IPR006311">
    <property type="entry name" value="TAT_signal"/>
</dbReference>
<evidence type="ECO:0000256" key="2">
    <source>
        <dbReference type="ARBA" id="ARBA00006706"/>
    </source>
</evidence>
<gene>
    <name evidence="10" type="ORF">KFE25_005151</name>
</gene>
<keyword evidence="6" id="KW-0414">Isoprene biosynthesis</keyword>
<organism evidence="10 11">
    <name type="scientific">Diacronema lutheri</name>
    <name type="common">Unicellular marine alga</name>
    <name type="synonym">Monochrysis lutheri</name>
    <dbReference type="NCBI Taxonomy" id="2081491"/>
    <lineage>
        <taxon>Eukaryota</taxon>
        <taxon>Haptista</taxon>
        <taxon>Haptophyta</taxon>
        <taxon>Pavlovophyceae</taxon>
        <taxon>Pavlovales</taxon>
        <taxon>Pavlovaceae</taxon>
        <taxon>Diacronema</taxon>
    </lineage>
</organism>
<keyword evidence="9" id="KW-0732">Signal</keyword>
<evidence type="ECO:0000256" key="3">
    <source>
        <dbReference type="ARBA" id="ARBA00022679"/>
    </source>
</evidence>
<dbReference type="Pfam" id="PF00348">
    <property type="entry name" value="polyprenyl_synt"/>
    <property type="match status" value="2"/>
</dbReference>
<evidence type="ECO:0000313" key="11">
    <source>
        <dbReference type="Proteomes" id="UP000751190"/>
    </source>
</evidence>
<protein>
    <submittedName>
        <fullName evidence="10">Uncharacterized protein</fullName>
    </submittedName>
</protein>
<dbReference type="OMA" id="MERSFEG"/>
<dbReference type="GO" id="GO:0006744">
    <property type="term" value="P:ubiquinone biosynthetic process"/>
    <property type="evidence" value="ECO:0007669"/>
    <property type="project" value="TreeGrafter"/>
</dbReference>
<comment type="caution">
    <text evidence="10">The sequence shown here is derived from an EMBL/GenBank/DDBJ whole genome shotgun (WGS) entry which is preliminary data.</text>
</comment>
<comment type="similarity">
    <text evidence="2 7">Belongs to the FPP/GGPP synthase family.</text>
</comment>
<dbReference type="GO" id="GO:0008299">
    <property type="term" value="P:isoprenoid biosynthetic process"/>
    <property type="evidence" value="ECO:0007669"/>
    <property type="project" value="UniProtKB-KW"/>
</dbReference>
<accession>A0A8J6C2B6</accession>
<evidence type="ECO:0000256" key="4">
    <source>
        <dbReference type="ARBA" id="ARBA00022723"/>
    </source>
</evidence>
<keyword evidence="5" id="KW-0460">Magnesium</keyword>
<name>A0A8J6C2B6_DIALT</name>
<feature type="chain" id="PRO_5035149460" evidence="9">
    <location>
        <begin position="26"/>
        <end position="449"/>
    </location>
</feature>
<dbReference type="Proteomes" id="UP000751190">
    <property type="component" value="Unassembled WGS sequence"/>
</dbReference>
<proteinExistence type="inferred from homology"/>
<dbReference type="SUPFAM" id="SSF48576">
    <property type="entry name" value="Terpenoid synthases"/>
    <property type="match status" value="1"/>
</dbReference>
<dbReference type="PROSITE" id="PS51318">
    <property type="entry name" value="TAT"/>
    <property type="match status" value="1"/>
</dbReference>
<evidence type="ECO:0000256" key="1">
    <source>
        <dbReference type="ARBA" id="ARBA00001946"/>
    </source>
</evidence>
<evidence type="ECO:0000256" key="9">
    <source>
        <dbReference type="SAM" id="SignalP"/>
    </source>
</evidence>
<dbReference type="PANTHER" id="PTHR12001:SF69">
    <property type="entry name" value="ALL TRANS-POLYPRENYL-DIPHOSPHATE SYNTHASE PDSS1"/>
    <property type="match status" value="1"/>
</dbReference>
<evidence type="ECO:0000256" key="5">
    <source>
        <dbReference type="ARBA" id="ARBA00022842"/>
    </source>
</evidence>
<evidence type="ECO:0000256" key="8">
    <source>
        <dbReference type="SAM" id="MobiDB-lite"/>
    </source>
</evidence>
<dbReference type="GO" id="GO:0046872">
    <property type="term" value="F:metal ion binding"/>
    <property type="evidence" value="ECO:0007669"/>
    <property type="project" value="UniProtKB-KW"/>
</dbReference>
<dbReference type="InterPro" id="IPR008949">
    <property type="entry name" value="Isoprenoid_synthase_dom_sf"/>
</dbReference>
<comment type="cofactor">
    <cofactor evidence="1">
        <name>Mg(2+)</name>
        <dbReference type="ChEBI" id="CHEBI:18420"/>
    </cofactor>
</comment>
<evidence type="ECO:0000313" key="10">
    <source>
        <dbReference type="EMBL" id="KAG8458304.1"/>
    </source>
</evidence>
<keyword evidence="3 7" id="KW-0808">Transferase</keyword>
<dbReference type="GO" id="GO:0004659">
    <property type="term" value="F:prenyltransferase activity"/>
    <property type="evidence" value="ECO:0007669"/>
    <property type="project" value="InterPro"/>
</dbReference>
<reference evidence="10" key="1">
    <citation type="submission" date="2021-05" db="EMBL/GenBank/DDBJ databases">
        <title>The genome of the haptophyte Pavlova lutheri (Diacronema luteri, Pavlovales) - a model for lipid biosynthesis in eukaryotic algae.</title>
        <authorList>
            <person name="Hulatt C.J."/>
            <person name="Posewitz M.C."/>
        </authorList>
    </citation>
    <scope>NUCLEOTIDE SEQUENCE</scope>
    <source>
        <strain evidence="10">NIVA-4/92</strain>
    </source>
</reference>
<feature type="region of interest" description="Disordered" evidence="8">
    <location>
        <begin position="182"/>
        <end position="218"/>
    </location>
</feature>
<dbReference type="AlphaFoldDB" id="A0A8J6C2B6"/>
<sequence>MRGARRALVALVALAALAALAPARGAVLLSAAPRAAAVPAPHRASRSAPRAAAGARAAPDPYELVAEDIARMKQNLREVATLNAGPNPTGVAASQPVLTMAVQEFLKRPGKSFRPMVVLLLGRAAAATARARALEGAQTAEVLHAKHMRLAELTEMMNVASIIHDDVMDDEVLPAQPDVAHDARNAQDAHRRAHAGAQGGSTARGAQPGAPSADAMPMPVSGVDGNIVHKMYSANVGNKVSILAGDFLLARAAVELAQLDDPAVVEIMAGALESIVRGGMLRSESLAPHELSVRAYEQRTQARSAQLLANSCRCAALLTGYGHTSDEAAAAEAFGCHLGMAAAIAADCREFAEGVMRADPQSATLVGAPSVVSLLAAEDRPALLPVVSRQARSQADVAELVAAVHATGAMDAARRLAAAHAASATAALERFCESDARAALAGLCQSVLL</sequence>
<keyword evidence="11" id="KW-1185">Reference proteome</keyword>
<evidence type="ECO:0000256" key="7">
    <source>
        <dbReference type="RuleBase" id="RU004466"/>
    </source>
</evidence>
<feature type="signal peptide" evidence="9">
    <location>
        <begin position="1"/>
        <end position="25"/>
    </location>
</feature>
<dbReference type="GO" id="GO:1990234">
    <property type="term" value="C:transferase complex"/>
    <property type="evidence" value="ECO:0007669"/>
    <property type="project" value="TreeGrafter"/>
</dbReference>
<evidence type="ECO:0000256" key="6">
    <source>
        <dbReference type="ARBA" id="ARBA00023229"/>
    </source>
</evidence>
<dbReference type="Gene3D" id="1.10.600.10">
    <property type="entry name" value="Farnesyl Diphosphate Synthase"/>
    <property type="match status" value="1"/>
</dbReference>
<dbReference type="OrthoDB" id="9927103at2759"/>
<dbReference type="InterPro" id="IPR000092">
    <property type="entry name" value="Polyprenyl_synt"/>
</dbReference>